<feature type="region of interest" description="Disordered" evidence="1">
    <location>
        <begin position="128"/>
        <end position="148"/>
    </location>
</feature>
<protein>
    <submittedName>
        <fullName evidence="2">Uncharacterized protein</fullName>
    </submittedName>
</protein>
<reference evidence="2 3" key="1">
    <citation type="submission" date="2022-01" db="EMBL/GenBank/DDBJ databases">
        <title>A high-quality chromosome-level genome assembly of rohu carp, Labeo rohita.</title>
        <authorList>
            <person name="Arick M.A. II"/>
            <person name="Hsu C.-Y."/>
            <person name="Magbanua Z."/>
            <person name="Pechanova O."/>
            <person name="Grover C."/>
            <person name="Miller E."/>
            <person name="Thrash A."/>
            <person name="Ezzel L."/>
            <person name="Alam S."/>
            <person name="Benzie J."/>
            <person name="Hamilton M."/>
            <person name="Karsi A."/>
            <person name="Lawrence M.L."/>
            <person name="Peterson D.G."/>
        </authorList>
    </citation>
    <scope>NUCLEOTIDE SEQUENCE [LARGE SCALE GENOMIC DNA]</scope>
    <source>
        <strain evidence="3">BAU-BD-2019</strain>
        <tissue evidence="2">Blood</tissue>
    </source>
</reference>
<dbReference type="EMBL" id="JACTAM010000024">
    <property type="protein sequence ID" value="KAI2649306.1"/>
    <property type="molecule type" value="Genomic_DNA"/>
</dbReference>
<gene>
    <name evidence="2" type="ORF">H4Q32_020551</name>
</gene>
<keyword evidence="3" id="KW-1185">Reference proteome</keyword>
<dbReference type="InterPro" id="IPR052213">
    <property type="entry name" value="PAR3"/>
</dbReference>
<proteinExistence type="predicted"/>
<evidence type="ECO:0000313" key="2">
    <source>
        <dbReference type="EMBL" id="KAI2649306.1"/>
    </source>
</evidence>
<comment type="caution">
    <text evidence="2">The sequence shown here is derived from an EMBL/GenBank/DDBJ whole genome shotgun (WGS) entry which is preliminary data.</text>
</comment>
<accession>A0ABQ8LGH2</accession>
<feature type="region of interest" description="Disordered" evidence="1">
    <location>
        <begin position="233"/>
        <end position="265"/>
    </location>
</feature>
<feature type="compositionally biased region" description="Basic and acidic residues" evidence="1">
    <location>
        <begin position="243"/>
        <end position="265"/>
    </location>
</feature>
<evidence type="ECO:0000256" key="1">
    <source>
        <dbReference type="SAM" id="MobiDB-lite"/>
    </source>
</evidence>
<evidence type="ECO:0000313" key="3">
    <source>
        <dbReference type="Proteomes" id="UP000830375"/>
    </source>
</evidence>
<dbReference type="PANTHER" id="PTHR16484">
    <property type="entry name" value="PARTITIONING DEFECTIVE 3 RELATED"/>
    <property type="match status" value="1"/>
</dbReference>
<dbReference type="PANTHER" id="PTHR16484:SF10">
    <property type="entry name" value="PARTITIONING DEFECTIVE 3 HOMOLOG"/>
    <property type="match status" value="1"/>
</dbReference>
<dbReference type="Proteomes" id="UP000830375">
    <property type="component" value="Unassembled WGS sequence"/>
</dbReference>
<sequence length="265" mass="29839">MLPPCHSSNFSEMAQAVVASFKYATTTSTEPWNLERWRSELCETGSVNWYQTNPPLPALQFKPITAQQHRDTSGFPLPSLSKACAVCACHRTSPAKWSYCHRLSLQDSKELALYMPLHVRRSSDPALAGLPEAQLPPEEPSRKNPTRWSTTAGFMKANNSSGTNSLERKEVLIHKADCMNSSPFLWAFDLLVSVFLTVSLPPPLCPAGKGLEAYRSLPRDVVPWATQFQRENARSSLSANHPMVDRWLERQEQRREIKERGEEGD</sequence>
<organism evidence="2 3">
    <name type="scientific">Labeo rohita</name>
    <name type="common">Indian major carp</name>
    <name type="synonym">Cyprinus rohita</name>
    <dbReference type="NCBI Taxonomy" id="84645"/>
    <lineage>
        <taxon>Eukaryota</taxon>
        <taxon>Metazoa</taxon>
        <taxon>Chordata</taxon>
        <taxon>Craniata</taxon>
        <taxon>Vertebrata</taxon>
        <taxon>Euteleostomi</taxon>
        <taxon>Actinopterygii</taxon>
        <taxon>Neopterygii</taxon>
        <taxon>Teleostei</taxon>
        <taxon>Ostariophysi</taxon>
        <taxon>Cypriniformes</taxon>
        <taxon>Cyprinidae</taxon>
        <taxon>Labeoninae</taxon>
        <taxon>Labeonini</taxon>
        <taxon>Labeo</taxon>
    </lineage>
</organism>
<name>A0ABQ8LGH2_LABRO</name>